<name>A0A394D8N1_LUPAN</name>
<dbReference type="SUPFAM" id="SSF53098">
    <property type="entry name" value="Ribonuclease H-like"/>
    <property type="match status" value="1"/>
</dbReference>
<dbReference type="EMBL" id="MLAU01004489">
    <property type="protein sequence ID" value="OIW19936.1"/>
    <property type="molecule type" value="Genomic_DNA"/>
</dbReference>
<feature type="domain" description="DUF659" evidence="1">
    <location>
        <begin position="1"/>
        <end position="114"/>
    </location>
</feature>
<reference evidence="2 3" key="1">
    <citation type="journal article" date="2017" name="Plant Biotechnol. J.">
        <title>A comprehensive draft genome sequence for lupin (Lupinus angustifolius), an emerging health food: insights into plant-microbe interactions and legume evolution.</title>
        <authorList>
            <person name="Hane J.K."/>
            <person name="Ming Y."/>
            <person name="Kamphuis L.G."/>
            <person name="Nelson M.N."/>
            <person name="Garg G."/>
            <person name="Atkins C.A."/>
            <person name="Bayer P.E."/>
            <person name="Bravo A."/>
            <person name="Bringans S."/>
            <person name="Cannon S."/>
            <person name="Edwards D."/>
            <person name="Foley R."/>
            <person name="Gao L.L."/>
            <person name="Harrison M.J."/>
            <person name="Huang W."/>
            <person name="Hurgobin B."/>
            <person name="Li S."/>
            <person name="Liu C.W."/>
            <person name="McGrath A."/>
            <person name="Morahan G."/>
            <person name="Murray J."/>
            <person name="Weller J."/>
            <person name="Jian J."/>
            <person name="Singh K.B."/>
        </authorList>
    </citation>
    <scope>NUCLEOTIDE SEQUENCE [LARGE SCALE GENOMIC DNA]</scope>
    <source>
        <strain evidence="3">cv. Tanjil</strain>
        <tissue evidence="2">Whole plant</tissue>
    </source>
</reference>
<accession>A0A394D8N1</accession>
<evidence type="ECO:0000313" key="3">
    <source>
        <dbReference type="Proteomes" id="UP000188354"/>
    </source>
</evidence>
<dbReference type="AlphaFoldDB" id="A0A394D8N1"/>
<dbReference type="Pfam" id="PF04937">
    <property type="entry name" value="DUF659"/>
    <property type="match status" value="1"/>
</dbReference>
<keyword evidence="3" id="KW-1185">Reference proteome</keyword>
<dbReference type="InterPro" id="IPR012337">
    <property type="entry name" value="RNaseH-like_sf"/>
</dbReference>
<dbReference type="Gramene" id="OIW19936">
    <property type="protein sequence ID" value="OIW19936"/>
    <property type="gene ID" value="TanjilG_30850"/>
</dbReference>
<proteinExistence type="predicted"/>
<comment type="caution">
    <text evidence="2">The sequence shown here is derived from an EMBL/GenBank/DDBJ whole genome shotgun (WGS) entry which is preliminary data.</text>
</comment>
<sequence length="187" mass="21670">MANGWTDRSKQTLINFLVYCLKGTIFIKSASHDSKTVDLLFKLFKEVVMYVGIENIIHIVTENATNYVVAGRLFKKEFPHLFWSPCAAHCVNLMFQDIRKLPEVTDTVSHAGNITRYLYNHCHLLYLMRQFTHGKEILHPTPTRFATNFIAFQSILAQKDALRALVTSREWTSLTYSKYFKAKKCVE</sequence>
<dbReference type="PANTHER" id="PTHR32166">
    <property type="entry name" value="OSJNBA0013A04.12 PROTEIN"/>
    <property type="match status" value="1"/>
</dbReference>
<dbReference type="PANTHER" id="PTHR32166:SF88">
    <property type="entry name" value="HAT TRANSPOSON SUPERFAMILY"/>
    <property type="match status" value="1"/>
</dbReference>
<gene>
    <name evidence="2" type="ORF">TanjilG_30850</name>
</gene>
<dbReference type="Proteomes" id="UP000188354">
    <property type="component" value="Unassembled WGS sequence"/>
</dbReference>
<evidence type="ECO:0000313" key="2">
    <source>
        <dbReference type="EMBL" id="OIW19936.1"/>
    </source>
</evidence>
<protein>
    <recommendedName>
        <fullName evidence="1">DUF659 domain-containing protein</fullName>
    </recommendedName>
</protein>
<organism evidence="2 3">
    <name type="scientific">Lupinus angustifolius</name>
    <name type="common">Narrow-leaved blue lupine</name>
    <dbReference type="NCBI Taxonomy" id="3871"/>
    <lineage>
        <taxon>Eukaryota</taxon>
        <taxon>Viridiplantae</taxon>
        <taxon>Streptophyta</taxon>
        <taxon>Embryophyta</taxon>
        <taxon>Tracheophyta</taxon>
        <taxon>Spermatophyta</taxon>
        <taxon>Magnoliopsida</taxon>
        <taxon>eudicotyledons</taxon>
        <taxon>Gunneridae</taxon>
        <taxon>Pentapetalae</taxon>
        <taxon>rosids</taxon>
        <taxon>fabids</taxon>
        <taxon>Fabales</taxon>
        <taxon>Fabaceae</taxon>
        <taxon>Papilionoideae</taxon>
        <taxon>50 kb inversion clade</taxon>
        <taxon>genistoids sensu lato</taxon>
        <taxon>core genistoids</taxon>
        <taxon>Genisteae</taxon>
        <taxon>Lupinus</taxon>
    </lineage>
</organism>
<dbReference type="InterPro" id="IPR007021">
    <property type="entry name" value="DUF659"/>
</dbReference>
<evidence type="ECO:0000259" key="1">
    <source>
        <dbReference type="Pfam" id="PF04937"/>
    </source>
</evidence>